<dbReference type="Proteomes" id="UP001293254">
    <property type="component" value="Unassembled WGS sequence"/>
</dbReference>
<accession>A0AAE1XY96</accession>
<evidence type="ECO:0000313" key="2">
    <source>
        <dbReference type="Proteomes" id="UP001293254"/>
    </source>
</evidence>
<dbReference type="EMBL" id="JACGWO010000009">
    <property type="protein sequence ID" value="KAK4419713.1"/>
    <property type="molecule type" value="Genomic_DNA"/>
</dbReference>
<name>A0AAE1XY96_9LAMI</name>
<organism evidence="1 2">
    <name type="scientific">Sesamum alatum</name>
    <dbReference type="NCBI Taxonomy" id="300844"/>
    <lineage>
        <taxon>Eukaryota</taxon>
        <taxon>Viridiplantae</taxon>
        <taxon>Streptophyta</taxon>
        <taxon>Embryophyta</taxon>
        <taxon>Tracheophyta</taxon>
        <taxon>Spermatophyta</taxon>
        <taxon>Magnoliopsida</taxon>
        <taxon>eudicotyledons</taxon>
        <taxon>Gunneridae</taxon>
        <taxon>Pentapetalae</taxon>
        <taxon>asterids</taxon>
        <taxon>lamiids</taxon>
        <taxon>Lamiales</taxon>
        <taxon>Pedaliaceae</taxon>
        <taxon>Sesamum</taxon>
    </lineage>
</organism>
<evidence type="ECO:0000313" key="1">
    <source>
        <dbReference type="EMBL" id="KAK4419713.1"/>
    </source>
</evidence>
<dbReference type="AlphaFoldDB" id="A0AAE1XY96"/>
<comment type="caution">
    <text evidence="1">The sequence shown here is derived from an EMBL/GenBank/DDBJ whole genome shotgun (WGS) entry which is preliminary data.</text>
</comment>
<proteinExistence type="predicted"/>
<reference evidence="1" key="2">
    <citation type="journal article" date="2024" name="Plant">
        <title>Genomic evolution and insights into agronomic trait innovations of Sesamum species.</title>
        <authorList>
            <person name="Miao H."/>
            <person name="Wang L."/>
            <person name="Qu L."/>
            <person name="Liu H."/>
            <person name="Sun Y."/>
            <person name="Le M."/>
            <person name="Wang Q."/>
            <person name="Wei S."/>
            <person name="Zheng Y."/>
            <person name="Lin W."/>
            <person name="Duan Y."/>
            <person name="Cao H."/>
            <person name="Xiong S."/>
            <person name="Wang X."/>
            <person name="Wei L."/>
            <person name="Li C."/>
            <person name="Ma Q."/>
            <person name="Ju M."/>
            <person name="Zhao R."/>
            <person name="Li G."/>
            <person name="Mu C."/>
            <person name="Tian Q."/>
            <person name="Mei H."/>
            <person name="Zhang T."/>
            <person name="Gao T."/>
            <person name="Zhang H."/>
        </authorList>
    </citation>
    <scope>NUCLEOTIDE SEQUENCE</scope>
    <source>
        <strain evidence="1">3651</strain>
    </source>
</reference>
<protein>
    <submittedName>
        <fullName evidence="1">Uncharacterized protein</fullName>
    </submittedName>
</protein>
<reference evidence="1" key="1">
    <citation type="submission" date="2020-06" db="EMBL/GenBank/DDBJ databases">
        <authorList>
            <person name="Li T."/>
            <person name="Hu X."/>
            <person name="Zhang T."/>
            <person name="Song X."/>
            <person name="Zhang H."/>
            <person name="Dai N."/>
            <person name="Sheng W."/>
            <person name="Hou X."/>
            <person name="Wei L."/>
        </authorList>
    </citation>
    <scope>NUCLEOTIDE SEQUENCE</scope>
    <source>
        <strain evidence="1">3651</strain>
        <tissue evidence="1">Leaf</tissue>
    </source>
</reference>
<keyword evidence="2" id="KW-1185">Reference proteome</keyword>
<sequence>MSPPSDASYPPPILSSSDSSCGIWGKAPAEISPVGQFWLGVDGIVRWIMGWALVQVKCDVGWILVGLRVGQIMGWAKRGVDWAKVGVWSTYFSVLSAVKARLGSTWIESSDWAGRVLNGLFGSVDWAVVRICTAPMSVGSL</sequence>
<gene>
    <name evidence="1" type="ORF">Salat_2384200</name>
</gene>